<dbReference type="Pfam" id="PF06985">
    <property type="entry name" value="HET"/>
    <property type="match status" value="1"/>
</dbReference>
<protein>
    <recommendedName>
        <fullName evidence="1">Heterokaryon incompatibility domain-containing protein</fullName>
    </recommendedName>
</protein>
<dbReference type="AlphaFoldDB" id="A0A423VFH6"/>
<keyword evidence="3" id="KW-1185">Reference proteome</keyword>
<dbReference type="EMBL" id="LJZO01000056">
    <property type="protein sequence ID" value="ROV89667.1"/>
    <property type="molecule type" value="Genomic_DNA"/>
</dbReference>
<evidence type="ECO:0000313" key="2">
    <source>
        <dbReference type="EMBL" id="ROV89667.1"/>
    </source>
</evidence>
<evidence type="ECO:0000259" key="1">
    <source>
        <dbReference type="Pfam" id="PF06985"/>
    </source>
</evidence>
<evidence type="ECO:0000313" key="3">
    <source>
        <dbReference type="Proteomes" id="UP000284375"/>
    </source>
</evidence>
<accession>A0A423VFH6</accession>
<sequence>MTTTRDNYKEHLSSIPWDFLPRTFQDAVLVARALGVRFIWIDSLCIIQDDGEDWAREASMMAGIYENAWLTIAATAAVDGRQGLFTDRSGNEKAQISYCGSPVLLRPVVDHSEFIAYTEKPSRSLPLLWRGWGLQEQILSTRVLHFTQEELLWECRSEMSCECSPEASGGSLREIGQSLGAARSVWGRHPAETGANMRDWYKLVEVYMKRDLTYDSDRLPALSGIANAFQRTLVGPGRYLAGLWESDLIRGLLWRVDRPRPRGPSYKTALSSPPSWSWASIGQCSIYWPVGTPKGIHVAEVIDASCTRSTVDDKGMVSGGKLTLRGKLIPLKIQYVVGKELEVAEPWWHSYTTDPVDDRFWRSCRLAQDECFMPDVQLSPPGENLPPGSVLYFLPLVKVPHWVPSMYTRGLLAQGIFVRQLPEWSTPSEDEERGPGHISSPLFARVGCGALDFLAPTRGTLDPFARLGEYGDTIVTIV</sequence>
<organism evidence="2 3">
    <name type="scientific">Cytospora chrysosperma</name>
    <name type="common">Cytospora canker fungus</name>
    <name type="synonym">Sphaeria chrysosperma</name>
    <dbReference type="NCBI Taxonomy" id="252740"/>
    <lineage>
        <taxon>Eukaryota</taxon>
        <taxon>Fungi</taxon>
        <taxon>Dikarya</taxon>
        <taxon>Ascomycota</taxon>
        <taxon>Pezizomycotina</taxon>
        <taxon>Sordariomycetes</taxon>
        <taxon>Sordariomycetidae</taxon>
        <taxon>Diaporthales</taxon>
        <taxon>Cytosporaceae</taxon>
        <taxon>Cytospora</taxon>
    </lineage>
</organism>
<gene>
    <name evidence="2" type="ORF">VSDG_08059</name>
</gene>
<dbReference type="Proteomes" id="UP000284375">
    <property type="component" value="Unassembled WGS sequence"/>
</dbReference>
<name>A0A423VFH6_CYTCH</name>
<proteinExistence type="predicted"/>
<feature type="domain" description="Heterokaryon incompatibility" evidence="1">
    <location>
        <begin position="17"/>
        <end position="136"/>
    </location>
</feature>
<dbReference type="PANTHER" id="PTHR33112:SF16">
    <property type="entry name" value="HETEROKARYON INCOMPATIBILITY DOMAIN-CONTAINING PROTEIN"/>
    <property type="match status" value="1"/>
</dbReference>
<dbReference type="InterPro" id="IPR010730">
    <property type="entry name" value="HET"/>
</dbReference>
<dbReference type="OrthoDB" id="5362512at2759"/>
<dbReference type="STRING" id="252740.A0A423VFH6"/>
<reference evidence="2 3" key="1">
    <citation type="submission" date="2015-09" db="EMBL/GenBank/DDBJ databases">
        <title>Host preference determinants of Valsa canker pathogens revealed by comparative genomics.</title>
        <authorList>
            <person name="Yin Z."/>
            <person name="Huang L."/>
        </authorList>
    </citation>
    <scope>NUCLEOTIDE SEQUENCE [LARGE SCALE GENOMIC DNA]</scope>
    <source>
        <strain evidence="2 3">YSFL</strain>
    </source>
</reference>
<dbReference type="PANTHER" id="PTHR33112">
    <property type="entry name" value="DOMAIN PROTEIN, PUTATIVE-RELATED"/>
    <property type="match status" value="1"/>
</dbReference>
<comment type="caution">
    <text evidence="2">The sequence shown here is derived from an EMBL/GenBank/DDBJ whole genome shotgun (WGS) entry which is preliminary data.</text>
</comment>